<dbReference type="CDD" id="cd17242">
    <property type="entry name" value="MobM_relaxase"/>
    <property type="match status" value="1"/>
</dbReference>
<protein>
    <recommendedName>
        <fullName evidence="3">Plasmid recombination enzyme</fullName>
    </recommendedName>
</protein>
<dbReference type="InterPro" id="IPR001668">
    <property type="entry name" value="Mob_Pre"/>
</dbReference>
<evidence type="ECO:0000313" key="1">
    <source>
        <dbReference type="EMBL" id="QDL53571.1"/>
    </source>
</evidence>
<dbReference type="Proteomes" id="UP000317365">
    <property type="component" value="Chromosome"/>
</dbReference>
<sequence length="333" mass="36038">MSASGFFKMQKLKGSGKVLAASRHNKRAIQAEQGADSHIDAARICLNLSLHGPDSPEAVARLAKDRMAAAGVRPQKKNAVLALEQVFSLPANTDIDLKAYFNDCVHWVARNFGGLDNVLSADVHLDESAPHLHVLILPLIDGRMNGSDLFGNRQRLQFLQNDFHAAVAGRYGLAKAPARLQGQAKAKTAQTVMNHIHATIDTAQTSALWPLIRDLIARDPVACAQVLGLEVTKTADKPQRSTAQIFTSKGKGSNKPLKPIGFAYSPKPIGLERSGNSLSLCSVGLGNKPTTPAQAPRPAIQLNQNEDTRVIVREDCDFSGWQDSEAFEQSAWQ</sequence>
<organism evidence="1 2">
    <name type="scientific">Rhodoferax aquaticus</name>
    <dbReference type="NCBI Taxonomy" id="2527691"/>
    <lineage>
        <taxon>Bacteria</taxon>
        <taxon>Pseudomonadati</taxon>
        <taxon>Pseudomonadota</taxon>
        <taxon>Betaproteobacteria</taxon>
        <taxon>Burkholderiales</taxon>
        <taxon>Comamonadaceae</taxon>
        <taxon>Rhodoferax</taxon>
    </lineage>
</organism>
<dbReference type="Gene3D" id="3.30.930.30">
    <property type="match status" value="1"/>
</dbReference>
<dbReference type="Pfam" id="PF01076">
    <property type="entry name" value="Mob_Pre"/>
    <property type="match status" value="1"/>
</dbReference>
<dbReference type="GO" id="GO:0006310">
    <property type="term" value="P:DNA recombination"/>
    <property type="evidence" value="ECO:0007669"/>
    <property type="project" value="InterPro"/>
</dbReference>
<accession>A0A515ELP3</accession>
<reference evidence="2" key="2">
    <citation type="journal article" date="2020" name="Int. J. Syst. Evol. Microbiol.">
        <title>Genomic insights into a novel species Rhodoferax aquaticus sp. nov., isolated from freshwater.</title>
        <authorList>
            <person name="Li T."/>
            <person name="Zhuo Y."/>
            <person name="Jin C.Z."/>
            <person name="Wu X."/>
            <person name="Ko S.R."/>
            <person name="Jin F.J."/>
            <person name="Ahn C.Y."/>
            <person name="Oh H.M."/>
            <person name="Lee H.G."/>
            <person name="Jin L."/>
        </authorList>
    </citation>
    <scope>NUCLEOTIDE SEQUENCE [LARGE SCALE GENOMIC DNA]</scope>
    <source>
        <strain evidence="2">Gr-4</strain>
    </source>
</reference>
<reference evidence="2" key="1">
    <citation type="submission" date="2019-02" db="EMBL/GenBank/DDBJ databases">
        <title>Complete genome sequence of Rhodoferax sp. Gr-4.</title>
        <authorList>
            <person name="Jin L."/>
        </authorList>
    </citation>
    <scope>NUCLEOTIDE SEQUENCE [LARGE SCALE GENOMIC DNA]</scope>
    <source>
        <strain evidence="2">Gr-4</strain>
    </source>
</reference>
<evidence type="ECO:0008006" key="3">
    <source>
        <dbReference type="Google" id="ProtNLM"/>
    </source>
</evidence>
<dbReference type="EMBL" id="CP036282">
    <property type="protein sequence ID" value="QDL53571.1"/>
    <property type="molecule type" value="Genomic_DNA"/>
</dbReference>
<proteinExistence type="predicted"/>
<dbReference type="KEGG" id="rhg:EXZ61_04920"/>
<name>A0A515ELP3_9BURK</name>
<gene>
    <name evidence="1" type="ORF">EXZ61_04920</name>
</gene>
<evidence type="ECO:0000313" key="2">
    <source>
        <dbReference type="Proteomes" id="UP000317365"/>
    </source>
</evidence>
<dbReference type="NCBIfam" id="NF041497">
    <property type="entry name" value="MobV"/>
    <property type="match status" value="1"/>
</dbReference>
<dbReference type="GO" id="GO:0003677">
    <property type="term" value="F:DNA binding"/>
    <property type="evidence" value="ECO:0007669"/>
    <property type="project" value="InterPro"/>
</dbReference>
<keyword evidence="2" id="KW-1185">Reference proteome</keyword>
<dbReference type="AlphaFoldDB" id="A0A515ELP3"/>